<proteinExistence type="predicted"/>
<dbReference type="EMBL" id="JSAN01000015">
    <property type="protein sequence ID" value="KIC74071.1"/>
    <property type="molecule type" value="Genomic_DNA"/>
</dbReference>
<organism evidence="1 2">
    <name type="scientific">Candidatus Protochlamydia amoebophila</name>
    <dbReference type="NCBI Taxonomy" id="362787"/>
    <lineage>
        <taxon>Bacteria</taxon>
        <taxon>Pseudomonadati</taxon>
        <taxon>Chlamydiota</taxon>
        <taxon>Chlamydiia</taxon>
        <taxon>Parachlamydiales</taxon>
        <taxon>Parachlamydiaceae</taxon>
        <taxon>Candidatus Protochlamydia</taxon>
    </lineage>
</organism>
<dbReference type="Proteomes" id="UP000031465">
    <property type="component" value="Unassembled WGS sequence"/>
</dbReference>
<accession>A0A0C1JUJ5</accession>
<gene>
    <name evidence="1" type="ORF">DB44_AQ00010</name>
</gene>
<evidence type="ECO:0000313" key="2">
    <source>
        <dbReference type="Proteomes" id="UP000031465"/>
    </source>
</evidence>
<dbReference type="AlphaFoldDB" id="A0A0C1JUJ5"/>
<name>A0A0C1JUJ5_9BACT</name>
<evidence type="ECO:0000313" key="1">
    <source>
        <dbReference type="EMBL" id="KIC74071.1"/>
    </source>
</evidence>
<protein>
    <submittedName>
        <fullName evidence="1">Uncharacterized protein</fullName>
    </submittedName>
</protein>
<feature type="non-terminal residue" evidence="1">
    <location>
        <position position="48"/>
    </location>
</feature>
<reference evidence="1 2" key="1">
    <citation type="journal article" date="2014" name="Mol. Biol. Evol.">
        <title>Massive expansion of Ubiquitination-related gene families within the Chlamydiae.</title>
        <authorList>
            <person name="Domman D."/>
            <person name="Collingro A."/>
            <person name="Lagkouvardos I."/>
            <person name="Gehre L."/>
            <person name="Weinmaier T."/>
            <person name="Rattei T."/>
            <person name="Subtil A."/>
            <person name="Horn M."/>
        </authorList>
    </citation>
    <scope>NUCLEOTIDE SEQUENCE [LARGE SCALE GENOMIC DNA]</scope>
    <source>
        <strain evidence="1 2">EI2</strain>
    </source>
</reference>
<comment type="caution">
    <text evidence="1">The sequence shown here is derived from an EMBL/GenBank/DDBJ whole genome shotgun (WGS) entry which is preliminary data.</text>
</comment>
<sequence length="48" mass="5709">MKFTKPMGSFEIKIAVTLWFRQMLDYQVQAFCMYGILQARKNGDMENQ</sequence>